<dbReference type="SUPFAM" id="SSF53335">
    <property type="entry name" value="S-adenosyl-L-methionine-dependent methyltransferases"/>
    <property type="match status" value="1"/>
</dbReference>
<name>T1D946_9ZZZZ</name>
<comment type="caution">
    <text evidence="2">The sequence shown here is derived from an EMBL/GenBank/DDBJ whole genome shotgun (WGS) entry which is preliminary data.</text>
</comment>
<dbReference type="CDD" id="cd02440">
    <property type="entry name" value="AdoMet_MTases"/>
    <property type="match status" value="1"/>
</dbReference>
<proteinExistence type="predicted"/>
<protein>
    <submittedName>
        <fullName evidence="2">Methyltransferase type 12</fullName>
    </submittedName>
</protein>
<dbReference type="Pfam" id="PF13649">
    <property type="entry name" value="Methyltransf_25"/>
    <property type="match status" value="1"/>
</dbReference>
<dbReference type="PANTHER" id="PTHR43591">
    <property type="entry name" value="METHYLTRANSFERASE"/>
    <property type="match status" value="1"/>
</dbReference>
<feature type="domain" description="Methyltransferase" evidence="1">
    <location>
        <begin position="31"/>
        <end position="129"/>
    </location>
</feature>
<reference evidence="2" key="1">
    <citation type="submission" date="2013-08" db="EMBL/GenBank/DDBJ databases">
        <authorList>
            <person name="Mendez C."/>
            <person name="Richter M."/>
            <person name="Ferrer M."/>
            <person name="Sanchez J."/>
        </authorList>
    </citation>
    <scope>NUCLEOTIDE SEQUENCE</scope>
</reference>
<evidence type="ECO:0000259" key="1">
    <source>
        <dbReference type="Pfam" id="PF13649"/>
    </source>
</evidence>
<sequence length="238" mass="26790">MQALHIPEREARFEAMTEILAVAFPSRFRALDIGCGTGSLSERVLRRCPGARVVAIDHDPVLLAIGRNGLGTVHGRLTWVDADLRAPDWDRSVPRGRVDAAVSTTALHWLKPPELRRFYKGLARRLRPGAIFLDGDSLPADPGSKSRIVRLAREIRHRRARDRAPADARPWSEWWREVSKEPGLAEEWAEHERRYPHAHGNDPASGLNLHWSALVAAGFREVGVLWQDLDNRVLVGVR</sequence>
<keyword evidence="2" id="KW-0489">Methyltransferase</keyword>
<dbReference type="GO" id="GO:0008168">
    <property type="term" value="F:methyltransferase activity"/>
    <property type="evidence" value="ECO:0007669"/>
    <property type="project" value="UniProtKB-KW"/>
</dbReference>
<dbReference type="EMBL" id="AUZY01000432">
    <property type="protein sequence ID" value="EQD78725.1"/>
    <property type="molecule type" value="Genomic_DNA"/>
</dbReference>
<reference evidence="2" key="2">
    <citation type="journal article" date="2014" name="ISME J.">
        <title>Microbial stratification in low pH oxic and suboxic macroscopic growths along an acid mine drainage.</title>
        <authorList>
            <person name="Mendez-Garcia C."/>
            <person name="Mesa V."/>
            <person name="Sprenger R.R."/>
            <person name="Richter M."/>
            <person name="Diez M.S."/>
            <person name="Solano J."/>
            <person name="Bargiela R."/>
            <person name="Golyshina O.V."/>
            <person name="Manteca A."/>
            <person name="Ramos J.L."/>
            <person name="Gallego J.R."/>
            <person name="Llorente I."/>
            <person name="Martins Dos Santos V.A."/>
            <person name="Jensen O.N."/>
            <person name="Pelaez A.I."/>
            <person name="Sanchez J."/>
            <person name="Ferrer M."/>
        </authorList>
    </citation>
    <scope>NUCLEOTIDE SEQUENCE</scope>
</reference>
<dbReference type="InterPro" id="IPR029063">
    <property type="entry name" value="SAM-dependent_MTases_sf"/>
</dbReference>
<organism evidence="2">
    <name type="scientific">mine drainage metagenome</name>
    <dbReference type="NCBI Taxonomy" id="410659"/>
    <lineage>
        <taxon>unclassified sequences</taxon>
        <taxon>metagenomes</taxon>
        <taxon>ecological metagenomes</taxon>
    </lineage>
</organism>
<keyword evidence="2" id="KW-0808">Transferase</keyword>
<dbReference type="Gene3D" id="3.40.50.150">
    <property type="entry name" value="Vaccinia Virus protein VP39"/>
    <property type="match status" value="1"/>
</dbReference>
<gene>
    <name evidence="2" type="ORF">B1B_00562</name>
</gene>
<dbReference type="GO" id="GO:0032259">
    <property type="term" value="P:methylation"/>
    <property type="evidence" value="ECO:0007669"/>
    <property type="project" value="UniProtKB-KW"/>
</dbReference>
<accession>T1D946</accession>
<dbReference type="InterPro" id="IPR041698">
    <property type="entry name" value="Methyltransf_25"/>
</dbReference>
<dbReference type="AlphaFoldDB" id="T1D946"/>
<dbReference type="PANTHER" id="PTHR43591:SF108">
    <property type="entry name" value="S-ADENOSYL-L-METHIONINE-DEPENDENT METHYLTRANSFERASE"/>
    <property type="match status" value="1"/>
</dbReference>
<evidence type="ECO:0000313" key="2">
    <source>
        <dbReference type="EMBL" id="EQD78725.1"/>
    </source>
</evidence>